<accession>A0A6J5VDM8</accession>
<dbReference type="AlphaFoldDB" id="A0A6J5VDM8"/>
<proteinExistence type="predicted"/>
<organism evidence="1 2">
    <name type="scientific">Prunus armeniaca</name>
    <name type="common">Apricot</name>
    <name type="synonym">Armeniaca vulgaris</name>
    <dbReference type="NCBI Taxonomy" id="36596"/>
    <lineage>
        <taxon>Eukaryota</taxon>
        <taxon>Viridiplantae</taxon>
        <taxon>Streptophyta</taxon>
        <taxon>Embryophyta</taxon>
        <taxon>Tracheophyta</taxon>
        <taxon>Spermatophyta</taxon>
        <taxon>Magnoliopsida</taxon>
        <taxon>eudicotyledons</taxon>
        <taxon>Gunneridae</taxon>
        <taxon>Pentapetalae</taxon>
        <taxon>rosids</taxon>
        <taxon>fabids</taxon>
        <taxon>Rosales</taxon>
        <taxon>Rosaceae</taxon>
        <taxon>Amygdaloideae</taxon>
        <taxon>Amygdaleae</taxon>
        <taxon>Prunus</taxon>
    </lineage>
</organism>
<name>A0A6J5VDM8_PRUAR</name>
<dbReference type="Proteomes" id="UP000507222">
    <property type="component" value="Unassembled WGS sequence"/>
</dbReference>
<protein>
    <submittedName>
        <fullName evidence="1">Uncharacterized protein</fullName>
    </submittedName>
</protein>
<gene>
    <name evidence="1" type="ORF">CURHAP_LOCUS43212</name>
</gene>
<evidence type="ECO:0000313" key="2">
    <source>
        <dbReference type="Proteomes" id="UP000507222"/>
    </source>
</evidence>
<dbReference type="EMBL" id="CAEKDK010000007">
    <property type="protein sequence ID" value="CAB4286263.1"/>
    <property type="molecule type" value="Genomic_DNA"/>
</dbReference>
<reference evidence="1 2" key="1">
    <citation type="submission" date="2020-05" db="EMBL/GenBank/DDBJ databases">
        <authorList>
            <person name="Campoy J."/>
            <person name="Schneeberger K."/>
            <person name="Spophaly S."/>
        </authorList>
    </citation>
    <scope>NUCLEOTIDE SEQUENCE [LARGE SCALE GENOMIC DNA]</scope>
    <source>
        <strain evidence="1">PruArmRojPasFocal</strain>
    </source>
</reference>
<evidence type="ECO:0000313" key="1">
    <source>
        <dbReference type="EMBL" id="CAB4286263.1"/>
    </source>
</evidence>
<sequence>MANHLCNHIGKVAGEIIVGNLCTKYRCTQISNVDWERGNWPTTCMGKSWLDTCELSTGTRKYLKATRNREAGQPPMHSNLAGGWGNYCRTTVY</sequence>